<name>A0A8C7ILU4_ONCKI</name>
<dbReference type="PANTHER" id="PTHR14054:SF14">
    <property type="entry name" value="REPETIN"/>
    <property type="match status" value="1"/>
</dbReference>
<accession>A0A8C7ILU4</accession>
<reference evidence="2" key="2">
    <citation type="submission" date="2025-09" db="UniProtKB">
        <authorList>
            <consortium name="Ensembl"/>
        </authorList>
    </citation>
    <scope>IDENTIFICATION</scope>
</reference>
<dbReference type="Ensembl" id="ENSOKIT00005080528.1">
    <property type="protein sequence ID" value="ENSOKIP00005075606.1"/>
    <property type="gene ID" value="ENSOKIG00005032612.1"/>
</dbReference>
<dbReference type="RefSeq" id="XP_020309743.2">
    <property type="nucleotide sequence ID" value="XM_020454154.2"/>
</dbReference>
<sequence length="726" mass="87086">MRRRTQACAKVTDSSEPGVSAQLRHLGRMDPERRSHQREYGEPERRSHQREYEDPERRSHQREYGEPERRSHQREYEDPERRRHQREYGDPERRSHQREYGEPERRSHQREYGEPERRSHQREYGEPERRIPQREYVEPERRIPQREYVEPERRIPQREYGEPERRIPQREYGEPERRIPQREYGEPERRIPQREYGEPERRIPQREYGEPERRIPQREYGEPERRIPQREYGEPERRIPQREYGEPERRIPQREYGEPERRIPQREYGEPERRIPQREYGEPERRIPQREYEEPERRIPQREYGEPERRSHQREYGEPERRSHQREYGEPERRSHQREYGEPERRSRRREYGEPERCSRRREYGELSSGQWKDSLKRDNGQAMARELYSEYSSMRRTREGWGDYGASSDMSYIMDPSSRDWSEGSLRGSGAPFSPDTDGDVDGDPVELSVEDLELIEEKRAVLALQKVKRGAKDMPKTQTAYTTAKGMSKPRKANNRTFNSNVADQSSRVCLPLKRRVLDILSKDTPAKLKKQNKMQALDLMIRAPLENEEARPLRLRVLMNQRRYPDNEVVPNDKRQIQRPVHSLRTQEKDIAATGFQRFLNVLNEGVDLNKLSKIVNNKNGLLIVGEELPQVWPTLPEGHVDSSSRSKSSLVVEKTKVRLEDEQRHEQMQTLLEIVGLDLGVEELGQLTDRTNDRLYGKMGDLKRKEFENEKGKREKGKRAFI</sequence>
<organism evidence="2 3">
    <name type="scientific">Oncorhynchus kisutch</name>
    <name type="common">Coho salmon</name>
    <name type="synonym">Salmo kisutch</name>
    <dbReference type="NCBI Taxonomy" id="8019"/>
    <lineage>
        <taxon>Eukaryota</taxon>
        <taxon>Metazoa</taxon>
        <taxon>Chordata</taxon>
        <taxon>Craniata</taxon>
        <taxon>Vertebrata</taxon>
        <taxon>Euteleostomi</taxon>
        <taxon>Actinopterygii</taxon>
        <taxon>Neopterygii</taxon>
        <taxon>Teleostei</taxon>
        <taxon>Protacanthopterygii</taxon>
        <taxon>Salmoniformes</taxon>
        <taxon>Salmonidae</taxon>
        <taxon>Salmoninae</taxon>
        <taxon>Oncorhynchus</taxon>
    </lineage>
</organism>
<feature type="region of interest" description="Disordered" evidence="1">
    <location>
        <begin position="476"/>
        <end position="498"/>
    </location>
</feature>
<dbReference type="AlphaFoldDB" id="A0A8C7ILU4"/>
<dbReference type="GO" id="GO:0001533">
    <property type="term" value="C:cornified envelope"/>
    <property type="evidence" value="ECO:0007669"/>
    <property type="project" value="TreeGrafter"/>
</dbReference>
<dbReference type="GeneID" id="109865739"/>
<evidence type="ECO:0000313" key="3">
    <source>
        <dbReference type="Proteomes" id="UP000694557"/>
    </source>
</evidence>
<proteinExistence type="predicted"/>
<dbReference type="Proteomes" id="UP000694557">
    <property type="component" value="Unassembled WGS sequence"/>
</dbReference>
<gene>
    <name evidence="2" type="primary">LOC109865739</name>
</gene>
<dbReference type="PANTHER" id="PTHR14054">
    <property type="entry name" value="REPETIN"/>
    <property type="match status" value="1"/>
</dbReference>
<dbReference type="KEGG" id="oki:109865739"/>
<evidence type="ECO:0000313" key="2">
    <source>
        <dbReference type="Ensembl" id="ENSOKIP00005075606.1"/>
    </source>
</evidence>
<evidence type="ECO:0000256" key="1">
    <source>
        <dbReference type="SAM" id="MobiDB-lite"/>
    </source>
</evidence>
<dbReference type="GeneTree" id="ENSGT01090000260890"/>
<feature type="region of interest" description="Disordered" evidence="1">
    <location>
        <begin position="1"/>
        <end position="380"/>
    </location>
</feature>
<keyword evidence="3" id="KW-1185">Reference proteome</keyword>
<feature type="region of interest" description="Disordered" evidence="1">
    <location>
        <begin position="417"/>
        <end position="443"/>
    </location>
</feature>
<reference evidence="2" key="1">
    <citation type="submission" date="2025-08" db="UniProtKB">
        <authorList>
            <consortium name="Ensembl"/>
        </authorList>
    </citation>
    <scope>IDENTIFICATION</scope>
</reference>
<feature type="compositionally biased region" description="Basic and acidic residues" evidence="1">
    <location>
        <begin position="27"/>
        <end position="365"/>
    </location>
</feature>
<protein>
    <submittedName>
        <fullName evidence="2">Repetin-like</fullName>
    </submittedName>
</protein>